<organism evidence="4 5">
    <name type="scientific">Bacillus thermotolerans</name>
    <name type="common">Quasibacillus thermotolerans</name>
    <dbReference type="NCBI Taxonomy" id="1221996"/>
    <lineage>
        <taxon>Bacteria</taxon>
        <taxon>Bacillati</taxon>
        <taxon>Bacillota</taxon>
        <taxon>Bacilli</taxon>
        <taxon>Bacillales</taxon>
        <taxon>Bacillaceae</taxon>
        <taxon>Bacillus</taxon>
    </lineage>
</organism>
<protein>
    <submittedName>
        <fullName evidence="4">Transcriptional regulator, TetR family</fullName>
    </submittedName>
</protein>
<dbReference type="EMBL" id="JWIR02000021">
    <property type="protein sequence ID" value="KKB41528.1"/>
    <property type="molecule type" value="Genomic_DNA"/>
</dbReference>
<accession>A0A0F5I7W1</accession>
<dbReference type="PANTHER" id="PTHR30055">
    <property type="entry name" value="HTH-TYPE TRANSCRIPTIONAL REGULATOR RUTR"/>
    <property type="match status" value="1"/>
</dbReference>
<accession>A0A0F5HLE6</accession>
<dbReference type="Gene3D" id="1.10.357.10">
    <property type="entry name" value="Tetracycline Repressor, domain 2"/>
    <property type="match status" value="1"/>
</dbReference>
<evidence type="ECO:0000313" key="5">
    <source>
        <dbReference type="Proteomes" id="UP000031563"/>
    </source>
</evidence>
<keyword evidence="1 2" id="KW-0238">DNA-binding</keyword>
<proteinExistence type="predicted"/>
<dbReference type="InterPro" id="IPR009057">
    <property type="entry name" value="Homeodomain-like_sf"/>
</dbReference>
<dbReference type="SUPFAM" id="SSF48498">
    <property type="entry name" value="Tetracyclin repressor-like, C-terminal domain"/>
    <property type="match status" value="1"/>
</dbReference>
<dbReference type="Pfam" id="PF00440">
    <property type="entry name" value="TetR_N"/>
    <property type="match status" value="1"/>
</dbReference>
<dbReference type="PRINTS" id="PR00455">
    <property type="entry name" value="HTHTETR"/>
</dbReference>
<dbReference type="STRING" id="1221996.QY95_00672"/>
<evidence type="ECO:0000256" key="1">
    <source>
        <dbReference type="ARBA" id="ARBA00023125"/>
    </source>
</evidence>
<reference evidence="4" key="1">
    <citation type="submission" date="2015-02" db="EMBL/GenBank/DDBJ databases">
        <title>Genome Assembly of Bacillaceae bacterium MTCC 8252.</title>
        <authorList>
            <person name="Verma A."/>
            <person name="Khatri I."/>
            <person name="Mual P."/>
            <person name="Subramanian S."/>
            <person name="Krishnamurthi S."/>
        </authorList>
    </citation>
    <scope>NUCLEOTIDE SEQUENCE [LARGE SCALE GENOMIC DNA]</scope>
    <source>
        <strain evidence="4">MTCC 8252</strain>
    </source>
</reference>
<dbReference type="PROSITE" id="PS01081">
    <property type="entry name" value="HTH_TETR_1"/>
    <property type="match status" value="1"/>
</dbReference>
<dbReference type="InterPro" id="IPR023772">
    <property type="entry name" value="DNA-bd_HTH_TetR-type_CS"/>
</dbReference>
<keyword evidence="5" id="KW-1185">Reference proteome</keyword>
<dbReference type="SUPFAM" id="SSF46689">
    <property type="entry name" value="Homeodomain-like"/>
    <property type="match status" value="1"/>
</dbReference>
<dbReference type="InterPro" id="IPR050109">
    <property type="entry name" value="HTH-type_TetR-like_transc_reg"/>
</dbReference>
<feature type="domain" description="HTH tetR-type" evidence="3">
    <location>
        <begin position="10"/>
        <end position="70"/>
    </location>
</feature>
<evidence type="ECO:0000259" key="3">
    <source>
        <dbReference type="PROSITE" id="PS50977"/>
    </source>
</evidence>
<evidence type="ECO:0000313" key="4">
    <source>
        <dbReference type="EMBL" id="KKB41528.1"/>
    </source>
</evidence>
<name>A0A0F5I7W1_BACTR</name>
<dbReference type="GO" id="GO:0003700">
    <property type="term" value="F:DNA-binding transcription factor activity"/>
    <property type="evidence" value="ECO:0007669"/>
    <property type="project" value="TreeGrafter"/>
</dbReference>
<dbReference type="Gene3D" id="1.10.10.60">
    <property type="entry name" value="Homeodomain-like"/>
    <property type="match status" value="1"/>
</dbReference>
<evidence type="ECO:0000256" key="2">
    <source>
        <dbReference type="PROSITE-ProRule" id="PRU00335"/>
    </source>
</evidence>
<gene>
    <name evidence="4" type="ORF">QY95_00672</name>
</gene>
<sequence>MYEAFEKQPQAKKELILQVAVEEFAEKGYDKASTDVITQRAGISKGILFHYFKSKKNLYVYVVSHLLDILSKQVAEAIQHTRADDFFERIKEIVRLKQEVLKPYRKEVQLVTDAFFHTPAAVLPEMEAVMNRYYETHGQEFRLETVYLPELIAEQKLRPGVTKEKVIHMTSFIVDQLTAKYQVLYKKREFDLFNQPEPMMKELDDYLDIVKHGVYKQE</sequence>
<dbReference type="PANTHER" id="PTHR30055:SF226">
    <property type="entry name" value="HTH-TYPE TRANSCRIPTIONAL REGULATOR PKSA"/>
    <property type="match status" value="1"/>
</dbReference>
<dbReference type="InterPro" id="IPR036271">
    <property type="entry name" value="Tet_transcr_reg_TetR-rel_C_sf"/>
</dbReference>
<dbReference type="InterPro" id="IPR001647">
    <property type="entry name" value="HTH_TetR"/>
</dbReference>
<dbReference type="RefSeq" id="WP_039236191.1">
    <property type="nucleotide sequence ID" value="NZ_JWIQ02000036.1"/>
</dbReference>
<dbReference type="PROSITE" id="PS50977">
    <property type="entry name" value="HTH_TETR_2"/>
    <property type="match status" value="1"/>
</dbReference>
<comment type="caution">
    <text evidence="4">The sequence shown here is derived from an EMBL/GenBank/DDBJ whole genome shotgun (WGS) entry which is preliminary data.</text>
</comment>
<dbReference type="AlphaFoldDB" id="A0A0F5I7W1"/>
<feature type="DNA-binding region" description="H-T-H motif" evidence="2">
    <location>
        <begin position="33"/>
        <end position="52"/>
    </location>
</feature>
<dbReference type="Proteomes" id="UP000031563">
    <property type="component" value="Unassembled WGS sequence"/>
</dbReference>
<dbReference type="GO" id="GO:0000976">
    <property type="term" value="F:transcription cis-regulatory region binding"/>
    <property type="evidence" value="ECO:0007669"/>
    <property type="project" value="TreeGrafter"/>
</dbReference>